<dbReference type="GeneID" id="64667642"/>
<protein>
    <submittedName>
        <fullName evidence="1">Uncharacterized protein</fullName>
    </submittedName>
</protein>
<evidence type="ECO:0000313" key="1">
    <source>
        <dbReference type="EMBL" id="KAG1899886.1"/>
    </source>
</evidence>
<sequence>RPHNWQPDKVEYMDYECRRNRLLKLPHVRVAVAQGGILWRICKQELASDIPSGPSKDVQFFSDMSPDAPCDHLFDTLSKQEIDILCGVYHVLTDRGEQTSIMSWWPTPQLWSSSGLDMGYWTHSAEQMFQLRLKMIRQGEA</sequence>
<gene>
    <name evidence="1" type="ORF">F5891DRAFT_894264</name>
</gene>
<organism evidence="1 2">
    <name type="scientific">Suillus fuscotomentosus</name>
    <dbReference type="NCBI Taxonomy" id="1912939"/>
    <lineage>
        <taxon>Eukaryota</taxon>
        <taxon>Fungi</taxon>
        <taxon>Dikarya</taxon>
        <taxon>Basidiomycota</taxon>
        <taxon>Agaricomycotina</taxon>
        <taxon>Agaricomycetes</taxon>
        <taxon>Agaricomycetidae</taxon>
        <taxon>Boletales</taxon>
        <taxon>Suillineae</taxon>
        <taxon>Suillaceae</taxon>
        <taxon>Suillus</taxon>
    </lineage>
</organism>
<dbReference type="EMBL" id="JABBWK010000030">
    <property type="protein sequence ID" value="KAG1899886.1"/>
    <property type="molecule type" value="Genomic_DNA"/>
</dbReference>
<feature type="non-terminal residue" evidence="1">
    <location>
        <position position="1"/>
    </location>
</feature>
<accession>A0AAD4E569</accession>
<evidence type="ECO:0000313" key="2">
    <source>
        <dbReference type="Proteomes" id="UP001195769"/>
    </source>
</evidence>
<reference evidence="1" key="1">
    <citation type="journal article" date="2020" name="New Phytol.">
        <title>Comparative genomics reveals dynamic genome evolution in host specialist ectomycorrhizal fungi.</title>
        <authorList>
            <person name="Lofgren L.A."/>
            <person name="Nguyen N.H."/>
            <person name="Vilgalys R."/>
            <person name="Ruytinx J."/>
            <person name="Liao H.L."/>
            <person name="Branco S."/>
            <person name="Kuo A."/>
            <person name="LaButti K."/>
            <person name="Lipzen A."/>
            <person name="Andreopoulos W."/>
            <person name="Pangilinan J."/>
            <person name="Riley R."/>
            <person name="Hundley H."/>
            <person name="Na H."/>
            <person name="Barry K."/>
            <person name="Grigoriev I.V."/>
            <person name="Stajich J.E."/>
            <person name="Kennedy P.G."/>
        </authorList>
    </citation>
    <scope>NUCLEOTIDE SEQUENCE</scope>
    <source>
        <strain evidence="1">FC203</strain>
    </source>
</reference>
<comment type="caution">
    <text evidence="1">The sequence shown here is derived from an EMBL/GenBank/DDBJ whole genome shotgun (WGS) entry which is preliminary data.</text>
</comment>
<feature type="non-terminal residue" evidence="1">
    <location>
        <position position="141"/>
    </location>
</feature>
<keyword evidence="2" id="KW-1185">Reference proteome</keyword>
<dbReference type="RefSeq" id="XP_041225462.1">
    <property type="nucleotide sequence ID" value="XM_041373344.1"/>
</dbReference>
<proteinExistence type="predicted"/>
<dbReference type="AlphaFoldDB" id="A0AAD4E569"/>
<name>A0AAD4E569_9AGAM</name>
<dbReference type="Proteomes" id="UP001195769">
    <property type="component" value="Unassembled WGS sequence"/>
</dbReference>